<dbReference type="PRINTS" id="PR00411">
    <property type="entry name" value="PNDRDTASEI"/>
</dbReference>
<name>A0A1Y5TRG8_9RHOB</name>
<dbReference type="OrthoDB" id="9773233at2"/>
<dbReference type="Pfam" id="PF13738">
    <property type="entry name" value="Pyr_redox_3"/>
    <property type="match status" value="1"/>
</dbReference>
<dbReference type="AlphaFoldDB" id="A0A1Y5TRG8"/>
<dbReference type="PANTHER" id="PTHR43539">
    <property type="entry name" value="FLAVIN-BINDING MONOOXYGENASE-LIKE PROTEIN (AFU_ORTHOLOGUE AFUA_4G09220)"/>
    <property type="match status" value="1"/>
</dbReference>
<gene>
    <name evidence="2" type="primary">czcO_2</name>
    <name evidence="2" type="ORF">PEL8287_03880</name>
</gene>
<dbReference type="SUPFAM" id="SSF51905">
    <property type="entry name" value="FAD/NAD(P)-binding domain"/>
    <property type="match status" value="2"/>
</dbReference>
<keyword evidence="3" id="KW-1185">Reference proteome</keyword>
<dbReference type="GO" id="GO:0004497">
    <property type="term" value="F:monooxygenase activity"/>
    <property type="evidence" value="ECO:0007669"/>
    <property type="project" value="TreeGrafter"/>
</dbReference>
<keyword evidence="1 2" id="KW-0560">Oxidoreductase</keyword>
<dbReference type="Proteomes" id="UP000193827">
    <property type="component" value="Unassembled WGS sequence"/>
</dbReference>
<proteinExistence type="predicted"/>
<dbReference type="EC" id="1.-.-.-" evidence="2"/>
<dbReference type="Gene3D" id="3.50.50.60">
    <property type="entry name" value="FAD/NAD(P)-binding domain"/>
    <property type="match status" value="2"/>
</dbReference>
<accession>A0A1Y5TRG8</accession>
<dbReference type="PANTHER" id="PTHR43539:SF78">
    <property type="entry name" value="FLAVIN-CONTAINING MONOOXYGENASE"/>
    <property type="match status" value="1"/>
</dbReference>
<dbReference type="InterPro" id="IPR036188">
    <property type="entry name" value="FAD/NAD-bd_sf"/>
</dbReference>
<dbReference type="InterPro" id="IPR050982">
    <property type="entry name" value="Auxin_biosynth/cation_transpt"/>
</dbReference>
<dbReference type="EMBL" id="FWFL01000019">
    <property type="protein sequence ID" value="SLN69817.1"/>
    <property type="molecule type" value="Genomic_DNA"/>
</dbReference>
<evidence type="ECO:0000256" key="1">
    <source>
        <dbReference type="ARBA" id="ARBA00023002"/>
    </source>
</evidence>
<protein>
    <submittedName>
        <fullName evidence="2">Putative oxidoreductase CzcO</fullName>
        <ecNumber evidence="2">1.-.-.-</ecNumber>
    </submittedName>
</protein>
<dbReference type="RefSeq" id="WP_085894072.1">
    <property type="nucleotide sequence ID" value="NZ_FWFL01000019.1"/>
</dbReference>
<organism evidence="2 3">
    <name type="scientific">Roseovarius litorisediminis</name>
    <dbReference type="NCBI Taxonomy" id="1312363"/>
    <lineage>
        <taxon>Bacteria</taxon>
        <taxon>Pseudomonadati</taxon>
        <taxon>Pseudomonadota</taxon>
        <taxon>Alphaproteobacteria</taxon>
        <taxon>Rhodobacterales</taxon>
        <taxon>Roseobacteraceae</taxon>
        <taxon>Roseovarius</taxon>
    </lineage>
</organism>
<dbReference type="GO" id="GO:0050660">
    <property type="term" value="F:flavin adenine dinucleotide binding"/>
    <property type="evidence" value="ECO:0007669"/>
    <property type="project" value="TreeGrafter"/>
</dbReference>
<evidence type="ECO:0000313" key="2">
    <source>
        <dbReference type="EMBL" id="SLN69817.1"/>
    </source>
</evidence>
<sequence>MKRTTTVIIGAGQSGLAMSYELTARGVDHLILERGKIANSWRTERWDSLRLLTPNWMNGLSGADYRGQDHDGYMSVSDLIERLDRYADAISAPVVDETTVLGVTRAGVGFLVWTDQMLIECESVVVATGAASKASRPRFAGALPGGIADFTPLDYKRPGDLPPGNVLVVGASASGTQIARELQESGRQVTLAVGEHVRVPRSYRDADVLTWMEITGRWSTRYDEVDDLARQRRVPSFQLAGLAGDNPLDLNALQEIGIELVGRMAALQDGQAIFSGALNNACTAADLKLDRLLNGFDDWVRESGMEPLMAPSYRLPRTRIPKAPRLSIDLKREGFGAVIWATGYRPDHRWINLPVFDRKGNIQHDGGVVAAGLYVMGLPFLRRRKSTFIDGASEDASELAMHLENYLRRKQAA</sequence>
<evidence type="ECO:0000313" key="3">
    <source>
        <dbReference type="Proteomes" id="UP000193827"/>
    </source>
</evidence>
<reference evidence="2 3" key="1">
    <citation type="submission" date="2017-03" db="EMBL/GenBank/DDBJ databases">
        <authorList>
            <person name="Afonso C.L."/>
            <person name="Miller P.J."/>
            <person name="Scott M.A."/>
            <person name="Spackman E."/>
            <person name="Goraichik I."/>
            <person name="Dimitrov K.M."/>
            <person name="Suarez D.L."/>
            <person name="Swayne D.E."/>
        </authorList>
    </citation>
    <scope>NUCLEOTIDE SEQUENCE [LARGE SCALE GENOMIC DNA]</scope>
    <source>
        <strain evidence="2 3">CECT 8287</strain>
    </source>
</reference>